<dbReference type="Proteomes" id="UP000236743">
    <property type="component" value="Unassembled WGS sequence"/>
</dbReference>
<evidence type="ECO:0008006" key="3">
    <source>
        <dbReference type="Google" id="ProtNLM"/>
    </source>
</evidence>
<reference evidence="1 2" key="1">
    <citation type="submission" date="2016-10" db="EMBL/GenBank/DDBJ databases">
        <authorList>
            <person name="de Groot N.N."/>
        </authorList>
    </citation>
    <scope>NUCLEOTIDE SEQUENCE [LARGE SCALE GENOMIC DNA]</scope>
    <source>
        <strain evidence="1 2">DSM 26656</strain>
    </source>
</reference>
<organism evidence="1 2">
    <name type="scientific">Bosea lathyri</name>
    <dbReference type="NCBI Taxonomy" id="1036778"/>
    <lineage>
        <taxon>Bacteria</taxon>
        <taxon>Pseudomonadati</taxon>
        <taxon>Pseudomonadota</taxon>
        <taxon>Alphaproteobacteria</taxon>
        <taxon>Hyphomicrobiales</taxon>
        <taxon>Boseaceae</taxon>
        <taxon>Bosea</taxon>
    </lineage>
</organism>
<gene>
    <name evidence="1" type="ORF">SAMN04488115_103160</name>
</gene>
<proteinExistence type="predicted"/>
<dbReference type="EMBL" id="FNUY01000003">
    <property type="protein sequence ID" value="SEG08768.1"/>
    <property type="molecule type" value="Genomic_DNA"/>
</dbReference>
<evidence type="ECO:0000313" key="2">
    <source>
        <dbReference type="Proteomes" id="UP000236743"/>
    </source>
</evidence>
<dbReference type="AlphaFoldDB" id="A0A1H5XAJ6"/>
<name>A0A1H5XAJ6_9HYPH</name>
<keyword evidence="2" id="KW-1185">Reference proteome</keyword>
<evidence type="ECO:0000313" key="1">
    <source>
        <dbReference type="EMBL" id="SEG08768.1"/>
    </source>
</evidence>
<protein>
    <recommendedName>
        <fullName evidence="3">Peptidase propeptide and YPEB domain-containing protein</fullName>
    </recommendedName>
</protein>
<sequence length="91" mass="9691">MQIHGLFAGLAFAASTVTMTGPDLLAASGKPRGQSAPVISERLARSIAWSSGVLHIEEIALYGERWEIAGRDREGNEKAVDISADDGRILN</sequence>
<accession>A0A1H5XAJ6</accession>